<dbReference type="AlphaFoldDB" id="A0A1G1XZY4"/>
<evidence type="ECO:0000313" key="3">
    <source>
        <dbReference type="EMBL" id="OGY45156.1"/>
    </source>
</evidence>
<dbReference type="Proteomes" id="UP000178240">
    <property type="component" value="Unassembled WGS sequence"/>
</dbReference>
<evidence type="ECO:0000256" key="1">
    <source>
        <dbReference type="ARBA" id="ARBA00023239"/>
    </source>
</evidence>
<dbReference type="Pfam" id="PF00215">
    <property type="entry name" value="OMPdecase"/>
    <property type="match status" value="1"/>
</dbReference>
<dbReference type="SUPFAM" id="SSF51366">
    <property type="entry name" value="Ribulose-phoshate binding barrel"/>
    <property type="match status" value="1"/>
</dbReference>
<dbReference type="InterPro" id="IPR001754">
    <property type="entry name" value="OMPdeCOase_dom"/>
</dbReference>
<comment type="caution">
    <text evidence="3">The sequence shown here is derived from an EMBL/GenBank/DDBJ whole genome shotgun (WGS) entry which is preliminary data.</text>
</comment>
<dbReference type="GO" id="GO:0004590">
    <property type="term" value="F:orotidine-5'-phosphate decarboxylase activity"/>
    <property type="evidence" value="ECO:0007669"/>
    <property type="project" value="InterPro"/>
</dbReference>
<dbReference type="GO" id="GO:0033982">
    <property type="term" value="F:3-dehydro-L-gulonate-6-phosphate decarboxylase activity"/>
    <property type="evidence" value="ECO:0007669"/>
    <property type="project" value="TreeGrafter"/>
</dbReference>
<dbReference type="GO" id="GO:0006207">
    <property type="term" value="P:'de novo' pyrimidine nucleobase biosynthetic process"/>
    <property type="evidence" value="ECO:0007669"/>
    <property type="project" value="InterPro"/>
</dbReference>
<dbReference type="Gene3D" id="3.20.20.70">
    <property type="entry name" value="Aldolase class I"/>
    <property type="match status" value="2"/>
</dbReference>
<organism evidence="3 4">
    <name type="scientific">Candidatus Buchananbacteria bacterium RIFCSPHIGHO2_01_FULL_44_11</name>
    <dbReference type="NCBI Taxonomy" id="1797535"/>
    <lineage>
        <taxon>Bacteria</taxon>
        <taxon>Candidatus Buchananiibacteriota</taxon>
    </lineage>
</organism>
<dbReference type="InterPro" id="IPR011060">
    <property type="entry name" value="RibuloseP-bd_barrel"/>
</dbReference>
<dbReference type="PANTHER" id="PTHR35039">
    <property type="entry name" value="3-KETO-L-GULONATE-6-PHOSPHATE DECARBOXYLASE SGBH-RELATED"/>
    <property type="match status" value="1"/>
</dbReference>
<dbReference type="EMBL" id="MHIE01000027">
    <property type="protein sequence ID" value="OGY45156.1"/>
    <property type="molecule type" value="Genomic_DNA"/>
</dbReference>
<proteinExistence type="predicted"/>
<dbReference type="GO" id="GO:0019854">
    <property type="term" value="P:L-ascorbic acid catabolic process"/>
    <property type="evidence" value="ECO:0007669"/>
    <property type="project" value="TreeGrafter"/>
</dbReference>
<name>A0A1G1XZY4_9BACT</name>
<protein>
    <recommendedName>
        <fullName evidence="2">Orotidine 5'-phosphate decarboxylase domain-containing protein</fullName>
    </recommendedName>
</protein>
<keyword evidence="1" id="KW-0456">Lyase</keyword>
<evidence type="ECO:0000259" key="2">
    <source>
        <dbReference type="SMART" id="SM00934"/>
    </source>
</evidence>
<feature type="domain" description="Orotidine 5'-phosphate decarboxylase" evidence="2">
    <location>
        <begin position="9"/>
        <end position="263"/>
    </location>
</feature>
<dbReference type="PANTHER" id="PTHR35039:SF3">
    <property type="entry name" value="3-KETO-L-GULONATE-6-PHOSPHATE DECARBOXYLASE SGBH-RELATED"/>
    <property type="match status" value="1"/>
</dbReference>
<dbReference type="SMART" id="SM00934">
    <property type="entry name" value="OMPdecase"/>
    <property type="match status" value="1"/>
</dbReference>
<sequence>MPLDRKKHYLQVALNSTLEEARQIIAALPYSDRILIEAGTPLIKRYGTEGIEKLRLYWSQKSNPLAPVVGKKLSGVKTGGLLDVLMLLLNPELSTLSQKKPVALSQSKNAIAPYIVADLKCMDRGEAEVTLAAQAGASAAVVLGSAPIETINRFISHCQKLGIDAMVDMMAIDQPIKILRRLKKMPAVVILHRGVDETADNKTKTLPIHQINKVKGTANVLIAVAGGDTPRDVQSAVFNGADIVVVWKDFYQATDSTAQLAESFLKNIK</sequence>
<dbReference type="InterPro" id="IPR013785">
    <property type="entry name" value="Aldolase_TIM"/>
</dbReference>
<dbReference type="STRING" id="1797535.A2744_00725"/>
<reference evidence="3 4" key="1">
    <citation type="journal article" date="2016" name="Nat. Commun.">
        <title>Thousands of microbial genomes shed light on interconnected biogeochemical processes in an aquifer system.</title>
        <authorList>
            <person name="Anantharaman K."/>
            <person name="Brown C.T."/>
            <person name="Hug L.A."/>
            <person name="Sharon I."/>
            <person name="Castelle C.J."/>
            <person name="Probst A.J."/>
            <person name="Thomas B.C."/>
            <person name="Singh A."/>
            <person name="Wilkins M.J."/>
            <person name="Karaoz U."/>
            <person name="Brodie E.L."/>
            <person name="Williams K.H."/>
            <person name="Hubbard S.S."/>
            <person name="Banfield J.F."/>
        </authorList>
    </citation>
    <scope>NUCLEOTIDE SEQUENCE [LARGE SCALE GENOMIC DNA]</scope>
</reference>
<accession>A0A1G1XZY4</accession>
<gene>
    <name evidence="3" type="ORF">A2744_00725</name>
</gene>
<evidence type="ECO:0000313" key="4">
    <source>
        <dbReference type="Proteomes" id="UP000178240"/>
    </source>
</evidence>